<name>A0A8J3XR63_9ACTN</name>
<protein>
    <submittedName>
        <fullName evidence="5">AraC family transcriptional regulator</fullName>
    </submittedName>
</protein>
<dbReference type="GO" id="GO:0003700">
    <property type="term" value="F:DNA-binding transcription factor activity"/>
    <property type="evidence" value="ECO:0007669"/>
    <property type="project" value="InterPro"/>
</dbReference>
<evidence type="ECO:0000313" key="5">
    <source>
        <dbReference type="EMBL" id="GII49880.1"/>
    </source>
</evidence>
<feature type="domain" description="HTH araC/xylS-type" evidence="4">
    <location>
        <begin position="204"/>
        <end position="302"/>
    </location>
</feature>
<dbReference type="SMART" id="SM00342">
    <property type="entry name" value="HTH_ARAC"/>
    <property type="match status" value="1"/>
</dbReference>
<dbReference type="InterPro" id="IPR018062">
    <property type="entry name" value="HTH_AraC-typ_CS"/>
</dbReference>
<evidence type="ECO:0000313" key="6">
    <source>
        <dbReference type="Proteomes" id="UP000644610"/>
    </source>
</evidence>
<evidence type="ECO:0000256" key="2">
    <source>
        <dbReference type="ARBA" id="ARBA00023125"/>
    </source>
</evidence>
<organism evidence="5 6">
    <name type="scientific">Planotetraspora silvatica</name>
    <dbReference type="NCBI Taxonomy" id="234614"/>
    <lineage>
        <taxon>Bacteria</taxon>
        <taxon>Bacillati</taxon>
        <taxon>Actinomycetota</taxon>
        <taxon>Actinomycetes</taxon>
        <taxon>Streptosporangiales</taxon>
        <taxon>Streptosporangiaceae</taxon>
        <taxon>Planotetraspora</taxon>
    </lineage>
</organism>
<dbReference type="InterPro" id="IPR050204">
    <property type="entry name" value="AraC_XylS_family_regulators"/>
</dbReference>
<keyword evidence="2" id="KW-0238">DNA-binding</keyword>
<evidence type="ECO:0000256" key="1">
    <source>
        <dbReference type="ARBA" id="ARBA00023015"/>
    </source>
</evidence>
<dbReference type="PANTHER" id="PTHR46796:SF7">
    <property type="entry name" value="ARAC FAMILY TRANSCRIPTIONAL REGULATOR"/>
    <property type="match status" value="1"/>
</dbReference>
<dbReference type="SUPFAM" id="SSF46689">
    <property type="entry name" value="Homeodomain-like"/>
    <property type="match status" value="2"/>
</dbReference>
<dbReference type="Gene3D" id="1.10.10.60">
    <property type="entry name" value="Homeodomain-like"/>
    <property type="match status" value="2"/>
</dbReference>
<accession>A0A8J3XR63</accession>
<evidence type="ECO:0000256" key="3">
    <source>
        <dbReference type="ARBA" id="ARBA00023163"/>
    </source>
</evidence>
<dbReference type="PANTHER" id="PTHR46796">
    <property type="entry name" value="HTH-TYPE TRANSCRIPTIONAL ACTIVATOR RHAS-RELATED"/>
    <property type="match status" value="1"/>
</dbReference>
<dbReference type="InterPro" id="IPR020449">
    <property type="entry name" value="Tscrpt_reg_AraC-type_HTH"/>
</dbReference>
<dbReference type="PRINTS" id="PR00032">
    <property type="entry name" value="HTHARAC"/>
</dbReference>
<keyword evidence="1" id="KW-0805">Transcription regulation</keyword>
<comment type="caution">
    <text evidence="5">The sequence shown here is derived from an EMBL/GenBank/DDBJ whole genome shotgun (WGS) entry which is preliminary data.</text>
</comment>
<gene>
    <name evidence="5" type="ORF">Psi02_63040</name>
</gene>
<sequence length="320" mass="34553">MAVDPLSDALRLIDARCVITSGFSAAGSWSLRFQPKVPLKLTALVRGSCWLHSDDGADPLLLEEGDVAVMNGRPAIVLCGDLAAEPADAAAIFAASPDPIVQIGDGRDVLSIGGHVEMNHIGRQLLLAALPPLTRVRADTDQAPALRWLLDRLLEERQNKRPGADFATHQHAQLLLVEILRAHVADAAPFPPGWLRVLADERIAPALRALHTDPARPWHLEDLARTAGISRTTFAEHFKAAAGVPPLTYLHHWRIRLAERALRDDDIPIAKLAATLGYGSDSAFSNAFKRATGTAPSTYRAIARTTRETIAGLAPSAPRR</sequence>
<dbReference type="Proteomes" id="UP000644610">
    <property type="component" value="Unassembled WGS sequence"/>
</dbReference>
<dbReference type="RefSeq" id="WP_203979402.1">
    <property type="nucleotide sequence ID" value="NZ_BAAAKY010000030.1"/>
</dbReference>
<dbReference type="GO" id="GO:0043565">
    <property type="term" value="F:sequence-specific DNA binding"/>
    <property type="evidence" value="ECO:0007669"/>
    <property type="project" value="InterPro"/>
</dbReference>
<evidence type="ECO:0000259" key="4">
    <source>
        <dbReference type="PROSITE" id="PS01124"/>
    </source>
</evidence>
<dbReference type="InterPro" id="IPR032783">
    <property type="entry name" value="AraC_lig"/>
</dbReference>
<dbReference type="InterPro" id="IPR009057">
    <property type="entry name" value="Homeodomain-like_sf"/>
</dbReference>
<dbReference type="PROSITE" id="PS01124">
    <property type="entry name" value="HTH_ARAC_FAMILY_2"/>
    <property type="match status" value="1"/>
</dbReference>
<proteinExistence type="predicted"/>
<dbReference type="EMBL" id="BOOQ01000046">
    <property type="protein sequence ID" value="GII49880.1"/>
    <property type="molecule type" value="Genomic_DNA"/>
</dbReference>
<dbReference type="Pfam" id="PF12833">
    <property type="entry name" value="HTH_18"/>
    <property type="match status" value="1"/>
</dbReference>
<dbReference type="Pfam" id="PF12852">
    <property type="entry name" value="Cupin_6"/>
    <property type="match status" value="1"/>
</dbReference>
<reference evidence="5" key="1">
    <citation type="submission" date="2021-01" db="EMBL/GenBank/DDBJ databases">
        <title>Whole genome shotgun sequence of Planotetraspora silvatica NBRC 100141.</title>
        <authorList>
            <person name="Komaki H."/>
            <person name="Tamura T."/>
        </authorList>
    </citation>
    <scope>NUCLEOTIDE SEQUENCE</scope>
    <source>
        <strain evidence="5">NBRC 100141</strain>
    </source>
</reference>
<keyword evidence="6" id="KW-1185">Reference proteome</keyword>
<keyword evidence="3" id="KW-0804">Transcription</keyword>
<dbReference type="InterPro" id="IPR018060">
    <property type="entry name" value="HTH_AraC"/>
</dbReference>
<dbReference type="AlphaFoldDB" id="A0A8J3XR63"/>
<dbReference type="PROSITE" id="PS00041">
    <property type="entry name" value="HTH_ARAC_FAMILY_1"/>
    <property type="match status" value="1"/>
</dbReference>